<feature type="compositionally biased region" description="Low complexity" evidence="4">
    <location>
        <begin position="25"/>
        <end position="35"/>
    </location>
</feature>
<evidence type="ECO:0000313" key="8">
    <source>
        <dbReference type="Proteomes" id="UP000277294"/>
    </source>
</evidence>
<keyword evidence="5" id="KW-0812">Transmembrane</keyword>
<proteinExistence type="predicted"/>
<feature type="transmembrane region" description="Helical" evidence="5">
    <location>
        <begin position="345"/>
        <end position="365"/>
    </location>
</feature>
<feature type="transmembrane region" description="Helical" evidence="5">
    <location>
        <begin position="262"/>
        <end position="280"/>
    </location>
</feature>
<keyword evidence="3" id="KW-0902">Two-component regulatory system</keyword>
<accession>A0A3P4B260</accession>
<evidence type="ECO:0000313" key="7">
    <source>
        <dbReference type="EMBL" id="VCU69780.1"/>
    </source>
</evidence>
<feature type="transmembrane region" description="Helical" evidence="5">
    <location>
        <begin position="377"/>
        <end position="399"/>
    </location>
</feature>
<evidence type="ECO:0000256" key="2">
    <source>
        <dbReference type="ARBA" id="ARBA00022777"/>
    </source>
</evidence>
<dbReference type="EMBL" id="UWPJ01000016">
    <property type="protein sequence ID" value="VCU69780.1"/>
    <property type="molecule type" value="Genomic_DNA"/>
</dbReference>
<dbReference type="InterPro" id="IPR050482">
    <property type="entry name" value="Sensor_HK_TwoCompSys"/>
</dbReference>
<keyword evidence="8" id="KW-1185">Reference proteome</keyword>
<feature type="domain" description="Histidine kinase/HSP90-like ATPase" evidence="6">
    <location>
        <begin position="567"/>
        <end position="659"/>
    </location>
</feature>
<keyword evidence="5" id="KW-0472">Membrane</keyword>
<feature type="region of interest" description="Disordered" evidence="4">
    <location>
        <begin position="1"/>
        <end position="47"/>
    </location>
</feature>
<evidence type="ECO:0000256" key="4">
    <source>
        <dbReference type="SAM" id="MobiDB-lite"/>
    </source>
</evidence>
<dbReference type="Proteomes" id="UP000277294">
    <property type="component" value="Unassembled WGS sequence"/>
</dbReference>
<feature type="compositionally biased region" description="Basic and acidic residues" evidence="4">
    <location>
        <begin position="9"/>
        <end position="22"/>
    </location>
</feature>
<keyword evidence="5" id="KW-1133">Transmembrane helix</keyword>
<gene>
    <name evidence="7" type="primary">desK</name>
    <name evidence="7" type="ORF">PIGHUM_01845</name>
</gene>
<dbReference type="GO" id="GO:0004673">
    <property type="term" value="F:protein histidine kinase activity"/>
    <property type="evidence" value="ECO:0007669"/>
    <property type="project" value="UniProtKB-EC"/>
</dbReference>
<name>A0A3P4B260_9BURK</name>
<dbReference type="InterPro" id="IPR036890">
    <property type="entry name" value="HATPase_C_sf"/>
</dbReference>
<dbReference type="SUPFAM" id="SSF55874">
    <property type="entry name" value="ATPase domain of HSP90 chaperone/DNA topoisomerase II/histidine kinase"/>
    <property type="match status" value="1"/>
</dbReference>
<dbReference type="GO" id="GO:0000160">
    <property type="term" value="P:phosphorelay signal transduction system"/>
    <property type="evidence" value="ECO:0007669"/>
    <property type="project" value="UniProtKB-KW"/>
</dbReference>
<keyword evidence="1 7" id="KW-0808">Transferase</keyword>
<organism evidence="7 8">
    <name type="scientific">Pigmentiphaga humi</name>
    <dbReference type="NCBI Taxonomy" id="2478468"/>
    <lineage>
        <taxon>Bacteria</taxon>
        <taxon>Pseudomonadati</taxon>
        <taxon>Pseudomonadota</taxon>
        <taxon>Betaproteobacteria</taxon>
        <taxon>Burkholderiales</taxon>
        <taxon>Alcaligenaceae</taxon>
        <taxon>Pigmentiphaga</taxon>
    </lineage>
</organism>
<feature type="transmembrane region" description="Helical" evidence="5">
    <location>
        <begin position="228"/>
        <end position="255"/>
    </location>
</feature>
<dbReference type="Gene3D" id="3.30.565.10">
    <property type="entry name" value="Histidine kinase-like ATPase, C-terminal domain"/>
    <property type="match status" value="1"/>
</dbReference>
<feature type="transmembrane region" description="Helical" evidence="5">
    <location>
        <begin position="292"/>
        <end position="312"/>
    </location>
</feature>
<evidence type="ECO:0000256" key="3">
    <source>
        <dbReference type="ARBA" id="ARBA00023012"/>
    </source>
</evidence>
<reference evidence="7 8" key="1">
    <citation type="submission" date="2018-10" db="EMBL/GenBank/DDBJ databases">
        <authorList>
            <person name="Criscuolo A."/>
        </authorList>
    </citation>
    <scope>NUCLEOTIDE SEQUENCE [LARGE SCALE GENOMIC DNA]</scope>
    <source>
        <strain evidence="7">DnA1</strain>
    </source>
</reference>
<evidence type="ECO:0000259" key="6">
    <source>
        <dbReference type="SMART" id="SM00387"/>
    </source>
</evidence>
<dbReference type="Gene3D" id="1.20.5.1930">
    <property type="match status" value="1"/>
</dbReference>
<sequence length="660" mass="71974">MHGPLRMHAARDTPSGHHDNGSDGHGFPQHHFPGHPARPRRALSAPAGSGQARYSSWSIAWLIAALILLSLTASLLAFHAPDDSQAIRDPLCEARHADGTPARPAHRLTLPYAAPAADSQAGYVTACRIDIPLSADALHGTALFIPSFIDSVAIAVNGRRVALAELYLMRNLRFATLPAFVPLPAGVLREGVNTVEIQLWARPGRRASLDRIFIGNEAALRPYFHARWFASAVLPTLVVGAGLALALVFAVLWTARPREREFGWLSAALLLGALRGSVLIPDFGLNLSDRPLWNIFVAWETTAILMFCRAVARAPRRRGEWLWAVPPLALTLVFAFGATEAVADGVIRTTMALIFVQLLAALWILGRAAVRGNQEALIVLLGLAMLFAFVVRDFVMVLFPGPNLIFLARAVYGGFLAAVTLLMILRFVRAMRELDNTSDVLRERIAATQAELHKTYGELRARREAEAIERERNRLMCDLHDGLGGDLVSMLALAESPQPRPEEIARHARSALTDMRLIISSLEDYGGNLLLTLGTWRERADPQLRAAGLRLVWAVRDVPVLSGLGPAQILDILRILQEAVTNIIRHADARTVTIETFDTEQGTVLAISDDGTGRAATPGTSGGHGIGNMRLRARRLGAHLDITRSAQGTRVTLRLPRQFA</sequence>
<dbReference type="CDD" id="cd16917">
    <property type="entry name" value="HATPase_UhpB-NarQ-NarX-like"/>
    <property type="match status" value="1"/>
</dbReference>
<dbReference type="SMART" id="SM00387">
    <property type="entry name" value="HATPase_c"/>
    <property type="match status" value="1"/>
</dbReference>
<dbReference type="AlphaFoldDB" id="A0A3P4B260"/>
<dbReference type="EC" id="2.7.13.3" evidence="7"/>
<evidence type="ECO:0000256" key="5">
    <source>
        <dbReference type="SAM" id="Phobius"/>
    </source>
</evidence>
<feature type="transmembrane region" description="Helical" evidence="5">
    <location>
        <begin position="321"/>
        <end position="339"/>
    </location>
</feature>
<evidence type="ECO:0000256" key="1">
    <source>
        <dbReference type="ARBA" id="ARBA00022679"/>
    </source>
</evidence>
<dbReference type="Pfam" id="PF02518">
    <property type="entry name" value="HATPase_c"/>
    <property type="match status" value="1"/>
</dbReference>
<dbReference type="PANTHER" id="PTHR24421:SF58">
    <property type="entry name" value="SIGNAL TRANSDUCTION HISTIDINE-PROTEIN KINASE_PHOSPHATASE UHPB"/>
    <property type="match status" value="1"/>
</dbReference>
<keyword evidence="2 7" id="KW-0418">Kinase</keyword>
<dbReference type="InterPro" id="IPR003594">
    <property type="entry name" value="HATPase_dom"/>
</dbReference>
<protein>
    <submittedName>
        <fullName evidence="7">Sensor histidine kinase DesK</fullName>
        <ecNumber evidence="7">2.7.13.3</ecNumber>
    </submittedName>
</protein>
<feature type="transmembrane region" description="Helical" evidence="5">
    <location>
        <begin position="59"/>
        <end position="80"/>
    </location>
</feature>
<dbReference type="PANTHER" id="PTHR24421">
    <property type="entry name" value="NITRATE/NITRITE SENSOR PROTEIN NARX-RELATED"/>
    <property type="match status" value="1"/>
</dbReference>
<feature type="transmembrane region" description="Helical" evidence="5">
    <location>
        <begin position="405"/>
        <end position="425"/>
    </location>
</feature>